<dbReference type="EMBL" id="JBHDLJ010000015">
    <property type="protein sequence ID" value="MFB0835843.1"/>
    <property type="molecule type" value="Genomic_DNA"/>
</dbReference>
<dbReference type="Proteomes" id="UP001575652">
    <property type="component" value="Unassembled WGS sequence"/>
</dbReference>
<accession>A0ABV4USE0</accession>
<organism evidence="1 2">
    <name type="scientific">Arthrobacter halodurans</name>
    <dbReference type="NCBI Taxonomy" id="516699"/>
    <lineage>
        <taxon>Bacteria</taxon>
        <taxon>Bacillati</taxon>
        <taxon>Actinomycetota</taxon>
        <taxon>Actinomycetes</taxon>
        <taxon>Micrococcales</taxon>
        <taxon>Micrococcaceae</taxon>
        <taxon>Arthrobacter</taxon>
    </lineage>
</organism>
<dbReference type="Pfam" id="PF13328">
    <property type="entry name" value="HD_4"/>
    <property type="match status" value="1"/>
</dbReference>
<dbReference type="SUPFAM" id="SSF109604">
    <property type="entry name" value="HD-domain/PDEase-like"/>
    <property type="match status" value="1"/>
</dbReference>
<dbReference type="Gene3D" id="1.10.3210.10">
    <property type="entry name" value="Hypothetical protein af1432"/>
    <property type="match status" value="1"/>
</dbReference>
<sequence>MTEQAPTHPQVAAARSIATIAHRGQTDQSGADYIGHPARVAARLRDPQQVAAAWLHDTIEDCGISGADLLAAGIDPAVVTAVELLTRTDDVASDDYYRAIRGNAIALAVKLADIADNTDPHRVEVLRQRDPDKAARLALRYRHARAILAGESVTPG</sequence>
<protein>
    <submittedName>
        <fullName evidence="1">HD domain-containing protein</fullName>
    </submittedName>
</protein>
<evidence type="ECO:0000313" key="1">
    <source>
        <dbReference type="EMBL" id="MFB0835843.1"/>
    </source>
</evidence>
<name>A0ABV4USE0_9MICC</name>
<dbReference type="RefSeq" id="WP_373973020.1">
    <property type="nucleotide sequence ID" value="NZ_JBHDLJ010000015.1"/>
</dbReference>
<reference evidence="1 2" key="1">
    <citation type="submission" date="2024-09" db="EMBL/GenBank/DDBJ databases">
        <authorList>
            <person name="Salinas-Garcia M.A."/>
            <person name="Prieme A."/>
        </authorList>
    </citation>
    <scope>NUCLEOTIDE SEQUENCE [LARGE SCALE GENOMIC DNA]</scope>
    <source>
        <strain evidence="1 2">DSM 21081</strain>
    </source>
</reference>
<keyword evidence="2" id="KW-1185">Reference proteome</keyword>
<proteinExistence type="predicted"/>
<comment type="caution">
    <text evidence="1">The sequence shown here is derived from an EMBL/GenBank/DDBJ whole genome shotgun (WGS) entry which is preliminary data.</text>
</comment>
<evidence type="ECO:0000313" key="2">
    <source>
        <dbReference type="Proteomes" id="UP001575652"/>
    </source>
</evidence>
<gene>
    <name evidence="1" type="ORF">ACETWP_14720</name>
</gene>